<organism evidence="1 2">
    <name type="scientific">Capillimicrobium parvum</name>
    <dbReference type="NCBI Taxonomy" id="2884022"/>
    <lineage>
        <taxon>Bacteria</taxon>
        <taxon>Bacillati</taxon>
        <taxon>Actinomycetota</taxon>
        <taxon>Thermoleophilia</taxon>
        <taxon>Solirubrobacterales</taxon>
        <taxon>Capillimicrobiaceae</taxon>
        <taxon>Capillimicrobium</taxon>
    </lineage>
</organism>
<evidence type="ECO:0000313" key="1">
    <source>
        <dbReference type="EMBL" id="UGS37170.1"/>
    </source>
</evidence>
<evidence type="ECO:0000313" key="2">
    <source>
        <dbReference type="Proteomes" id="UP001162834"/>
    </source>
</evidence>
<accession>A0A9E7C168</accession>
<dbReference type="KEGG" id="sbae:DSM104329_03585"/>
<dbReference type="InterPro" id="IPR045423">
    <property type="entry name" value="DUF6510"/>
</dbReference>
<dbReference type="EMBL" id="CP087164">
    <property type="protein sequence ID" value="UGS37170.1"/>
    <property type="molecule type" value="Genomic_DNA"/>
</dbReference>
<gene>
    <name evidence="1" type="ORF">DSM104329_03585</name>
</gene>
<proteinExistence type="predicted"/>
<protein>
    <submittedName>
        <fullName evidence="1">Uncharacterized protein</fullName>
    </submittedName>
</protein>
<reference evidence="1" key="1">
    <citation type="journal article" date="2022" name="Int. J. Syst. Evol. Microbiol.">
        <title>Pseudomonas aegrilactucae sp. nov. and Pseudomonas morbosilactucae sp. nov., pathogens causing bacterial rot of lettuce in Japan.</title>
        <authorList>
            <person name="Sawada H."/>
            <person name="Fujikawa T."/>
            <person name="Satou M."/>
        </authorList>
    </citation>
    <scope>NUCLEOTIDE SEQUENCE</scope>
    <source>
        <strain evidence="1">0166_1</strain>
    </source>
</reference>
<dbReference type="Proteomes" id="UP001162834">
    <property type="component" value="Chromosome"/>
</dbReference>
<dbReference type="AlphaFoldDB" id="A0A9E7C168"/>
<sequence length="88" mass="9317">MSDDARWLDGNALGGLLQELFGAEMTAAPHTCQSCGTQRPVAAHRVYLGAGAVLRCPVCDKIAAVVATLPGRHVVHLTGAWRLELPRA</sequence>
<keyword evidence="2" id="KW-1185">Reference proteome</keyword>
<dbReference type="Pfam" id="PF20120">
    <property type="entry name" value="DUF6510"/>
    <property type="match status" value="1"/>
</dbReference>
<dbReference type="RefSeq" id="WP_259311230.1">
    <property type="nucleotide sequence ID" value="NZ_CP087164.1"/>
</dbReference>
<name>A0A9E7C168_9ACTN</name>